<dbReference type="EMBL" id="UYJE01005629">
    <property type="protein sequence ID" value="VDI38843.1"/>
    <property type="molecule type" value="Genomic_DNA"/>
</dbReference>
<sequence>LLLKDSLLKSSRQSRLLLASAPKTYLYTSAGNEIVIFEFVDDRRVCTASCRILASADNLPAQTSGLRNNSKSGLGMWVTGCQRAENKMKEKYGMLKNIGFNTEKHEALTLNEINFSQIEINLFTNGVLFELDQLRRQHGASLRYLLKWSFQLLSIKDDLCDNNIRKLNFGLRKLYKVKLNLSKTRNGTYHNRKNEFLNKVYCNYPNEIIVDSNESTENSTVNKETLTKLENAFNKVTIQSKVTKTENTKLKIENINREKIIQNLEKKLKMSTNAKKNNHGSTMKRDAKKNIHVLKTNIKSLEKRLLLEKMHIKTVKTICRMEKKRLNGKIKYWEGIANKTRHEKLTAISTQEIQIQELRKKNKG</sequence>
<evidence type="ECO:0000313" key="2">
    <source>
        <dbReference type="Proteomes" id="UP000596742"/>
    </source>
</evidence>
<organism evidence="1 2">
    <name type="scientific">Mytilus galloprovincialis</name>
    <name type="common">Mediterranean mussel</name>
    <dbReference type="NCBI Taxonomy" id="29158"/>
    <lineage>
        <taxon>Eukaryota</taxon>
        <taxon>Metazoa</taxon>
        <taxon>Spiralia</taxon>
        <taxon>Lophotrochozoa</taxon>
        <taxon>Mollusca</taxon>
        <taxon>Bivalvia</taxon>
        <taxon>Autobranchia</taxon>
        <taxon>Pteriomorphia</taxon>
        <taxon>Mytilida</taxon>
        <taxon>Mytiloidea</taxon>
        <taxon>Mytilidae</taxon>
        <taxon>Mytilinae</taxon>
        <taxon>Mytilus</taxon>
    </lineage>
</organism>
<name>A0A8B6EUN3_MYTGA</name>
<keyword evidence="2" id="KW-1185">Reference proteome</keyword>
<proteinExistence type="predicted"/>
<gene>
    <name evidence="1" type="ORF">MGAL_10B039746</name>
</gene>
<protein>
    <submittedName>
        <fullName evidence="1">Uncharacterized protein</fullName>
    </submittedName>
</protein>
<dbReference type="AlphaFoldDB" id="A0A8B6EUN3"/>
<accession>A0A8B6EUN3</accession>
<reference evidence="1" key="1">
    <citation type="submission" date="2018-11" db="EMBL/GenBank/DDBJ databases">
        <authorList>
            <person name="Alioto T."/>
            <person name="Alioto T."/>
        </authorList>
    </citation>
    <scope>NUCLEOTIDE SEQUENCE</scope>
</reference>
<comment type="caution">
    <text evidence="1">The sequence shown here is derived from an EMBL/GenBank/DDBJ whole genome shotgun (WGS) entry which is preliminary data.</text>
</comment>
<dbReference type="Proteomes" id="UP000596742">
    <property type="component" value="Unassembled WGS sequence"/>
</dbReference>
<evidence type="ECO:0000313" key="1">
    <source>
        <dbReference type="EMBL" id="VDI38843.1"/>
    </source>
</evidence>
<dbReference type="OrthoDB" id="10388981at2759"/>
<feature type="non-terminal residue" evidence="1">
    <location>
        <position position="364"/>
    </location>
</feature>